<dbReference type="InterPro" id="IPR015421">
    <property type="entry name" value="PyrdxlP-dep_Trfase_major"/>
</dbReference>
<dbReference type="InterPro" id="IPR013087">
    <property type="entry name" value="Znf_C2H2_type"/>
</dbReference>
<dbReference type="PANTHER" id="PTHR43713">
    <property type="entry name" value="GLUTAMATE-1-SEMIALDEHYDE 2,1-AMINOMUTASE"/>
    <property type="match status" value="1"/>
</dbReference>
<dbReference type="GO" id="GO:0008380">
    <property type="term" value="P:RNA splicing"/>
    <property type="evidence" value="ECO:0007669"/>
    <property type="project" value="UniProtKB-KW"/>
</dbReference>
<evidence type="ECO:0000256" key="9">
    <source>
        <dbReference type="ARBA" id="ARBA00023187"/>
    </source>
</evidence>
<comment type="subcellular location">
    <subcellularLocation>
        <location evidence="2">Nucleus</location>
    </subcellularLocation>
</comment>
<dbReference type="AlphaFoldDB" id="A0A8H4JUW8"/>
<dbReference type="GO" id="GO:0003676">
    <property type="term" value="F:nucleic acid binding"/>
    <property type="evidence" value="ECO:0007669"/>
    <property type="project" value="InterPro"/>
</dbReference>
<dbReference type="PANTHER" id="PTHR43713:SF3">
    <property type="entry name" value="GLUTAMATE-1-SEMIALDEHYDE 2,1-AMINOMUTASE 1, CHLOROPLASTIC-RELATED"/>
    <property type="match status" value="1"/>
</dbReference>
<dbReference type="Pfam" id="PF12874">
    <property type="entry name" value="zf-met"/>
    <property type="match status" value="1"/>
</dbReference>
<keyword evidence="6" id="KW-0863">Zinc-finger</keyword>
<evidence type="ECO:0000256" key="8">
    <source>
        <dbReference type="ARBA" id="ARBA00022898"/>
    </source>
</evidence>
<dbReference type="Gene3D" id="3.40.640.10">
    <property type="entry name" value="Type I PLP-dependent aspartate aminotransferase-like (Major domain)"/>
    <property type="match status" value="1"/>
</dbReference>
<proteinExistence type="inferred from homology"/>
<comment type="caution">
    <text evidence="12">The sequence shown here is derived from an EMBL/GenBank/DDBJ whole genome shotgun (WGS) entry which is preliminary data.</text>
</comment>
<dbReference type="SMART" id="SM00451">
    <property type="entry name" value="ZnF_U1"/>
    <property type="match status" value="1"/>
</dbReference>
<feature type="domain" description="Matrin-type" evidence="11">
    <location>
        <begin position="515"/>
        <end position="545"/>
    </location>
</feature>
<dbReference type="GO" id="GO:0008270">
    <property type="term" value="F:zinc ion binding"/>
    <property type="evidence" value="ECO:0007669"/>
    <property type="project" value="UniProtKB-KW"/>
</dbReference>
<protein>
    <submittedName>
        <fullName evidence="12">Glutamate-1-semialdehyde 21-aminomutase</fullName>
    </submittedName>
</protein>
<dbReference type="SUPFAM" id="SSF53383">
    <property type="entry name" value="PLP-dependent transferases"/>
    <property type="match status" value="1"/>
</dbReference>
<comment type="cofactor">
    <cofactor evidence="1">
        <name>pyridoxal 5'-phosphate</name>
        <dbReference type="ChEBI" id="CHEBI:597326"/>
    </cofactor>
</comment>
<dbReference type="InterPro" id="IPR000690">
    <property type="entry name" value="Matrin/U1-C_Znf_C2H2"/>
</dbReference>
<keyword evidence="5" id="KW-0507">mRNA processing</keyword>
<reference evidence="12 13" key="1">
    <citation type="submission" date="2020-01" db="EMBL/GenBank/DDBJ databases">
        <title>Identification and distribution of gene clusters putatively required for synthesis of sphingolipid metabolism inhibitors in phylogenetically diverse species of the filamentous fungus Fusarium.</title>
        <authorList>
            <person name="Kim H.-S."/>
            <person name="Busman M."/>
            <person name="Brown D.W."/>
            <person name="Divon H."/>
            <person name="Uhlig S."/>
            <person name="Proctor R.H."/>
        </authorList>
    </citation>
    <scope>NUCLEOTIDE SEQUENCE [LARGE SCALE GENOMIC DNA]</scope>
    <source>
        <strain evidence="12 13">NRRL 13308</strain>
    </source>
</reference>
<keyword evidence="8" id="KW-0663">Pyridoxal phosphate</keyword>
<evidence type="ECO:0000313" key="13">
    <source>
        <dbReference type="Proteomes" id="UP000536711"/>
    </source>
</evidence>
<dbReference type="InterPro" id="IPR003604">
    <property type="entry name" value="Matrin/U1-like-C_Znf_C2H2"/>
</dbReference>
<keyword evidence="10" id="KW-0539">Nucleus</keyword>
<evidence type="ECO:0000313" key="12">
    <source>
        <dbReference type="EMBL" id="KAF4438800.1"/>
    </source>
</evidence>
<dbReference type="InterPro" id="IPR015422">
    <property type="entry name" value="PyrdxlP-dep_Trfase_small"/>
</dbReference>
<dbReference type="PROSITE" id="PS50171">
    <property type="entry name" value="ZF_MATRIN"/>
    <property type="match status" value="1"/>
</dbReference>
<dbReference type="Gene3D" id="2.60.40.2690">
    <property type="match status" value="1"/>
</dbReference>
<dbReference type="SMART" id="SM01050">
    <property type="entry name" value="CactinC_cactus"/>
    <property type="match status" value="1"/>
</dbReference>
<keyword evidence="5" id="KW-0747">Spliceosome</keyword>
<evidence type="ECO:0000256" key="5">
    <source>
        <dbReference type="ARBA" id="ARBA00022728"/>
    </source>
</evidence>
<keyword evidence="9" id="KW-0508">mRNA splicing</keyword>
<evidence type="ECO:0000256" key="4">
    <source>
        <dbReference type="ARBA" id="ARBA00022723"/>
    </source>
</evidence>
<evidence type="ECO:0000256" key="2">
    <source>
        <dbReference type="ARBA" id="ARBA00004123"/>
    </source>
</evidence>
<dbReference type="GO" id="GO:0030170">
    <property type="term" value="F:pyridoxal phosphate binding"/>
    <property type="evidence" value="ECO:0007669"/>
    <property type="project" value="InterPro"/>
</dbReference>
<dbReference type="Pfam" id="PF16835">
    <property type="entry name" value="SF3A2"/>
    <property type="match status" value="1"/>
</dbReference>
<sequence>MSSELIQQIQAELKTATTRYIDRNPRSKALHDEALKSMPGGNTRTVLHASPFPVVIKSGKGHQITSEDGHTYTDFTGEFTAALYGHSNPVIISAIRDVLDNVGMNVGGNTAQEQIFAREVCSRFDLEHVRFCNSGTEANIHALAAARAFTKKRKVVTFSGGYHGAVIGFKEGKPEANNVDLDDWVVARYNDLDSARAAIESEGVAAVLVEGMQGSGGGIPGHPEFLQGIQETARNAGVLFIIDEVMTSRLSGGGISEMRVLKPDLKTFGKYLGGGLAFGAFGGRADIMAAFDPRLPAALSHSGTFNNNTLVTHAGYAGLTKIYTPEVAAQFTRSGDELRDRLNAVTKGTRVLFTGIGTIMGVHFPKDGSRVIERSGEVEELDSLRDLFWLDMMEEGFWLVRRGFMALVLDTPMDEFDRFFPVLLHTSTFNRALLTFSPSRQSAVQSPSQLLTSHHITQSPTMDFQNRAGSKFGGGGVASQSATNADRRERLRKLALETIDLDKDPYFFKNHVGSFECRLCLTVHQNDGSYLAHTQGKKHQTNLARRAAREQKEGRQGAVDPATGLPIGVTGAGFAQRRNVVKIGRPGYKITKIRDPLSRQQGLLFQLQYPDATPETSPKWQVMNAFTQHVEEPDKNFQYLLVAAEPYETVGFKIPARELDKREDKQFAFWDPDAKEYWIQVMFMTEREERFNAAPGLTARR</sequence>
<evidence type="ECO:0000259" key="11">
    <source>
        <dbReference type="PROSITE" id="PS50171"/>
    </source>
</evidence>
<name>A0A8H4JUW8_9HYPO</name>
<dbReference type="InterPro" id="IPR015424">
    <property type="entry name" value="PyrdxlP-dep_Trfase"/>
</dbReference>
<evidence type="ECO:0000256" key="10">
    <source>
        <dbReference type="ARBA" id="ARBA00023242"/>
    </source>
</evidence>
<dbReference type="Proteomes" id="UP000536711">
    <property type="component" value="Unassembled WGS sequence"/>
</dbReference>
<keyword evidence="7" id="KW-0862">Zinc</keyword>
<gene>
    <name evidence="12" type="ORF">FACUT_4583</name>
</gene>
<dbReference type="GO" id="GO:0005681">
    <property type="term" value="C:spliceosomal complex"/>
    <property type="evidence" value="ECO:0007669"/>
    <property type="project" value="UniProtKB-KW"/>
</dbReference>
<dbReference type="EMBL" id="JAADJF010000105">
    <property type="protein sequence ID" value="KAF4438800.1"/>
    <property type="molecule type" value="Genomic_DNA"/>
</dbReference>
<keyword evidence="13" id="KW-1185">Reference proteome</keyword>
<dbReference type="Gene3D" id="3.90.1150.10">
    <property type="entry name" value="Aspartate Aminotransferase, domain 1"/>
    <property type="match status" value="1"/>
</dbReference>
<comment type="similarity">
    <text evidence="3">Belongs to the SF3A2 family.</text>
</comment>
<keyword evidence="4" id="KW-0479">Metal-binding</keyword>
<evidence type="ECO:0000256" key="7">
    <source>
        <dbReference type="ARBA" id="ARBA00022833"/>
    </source>
</evidence>
<evidence type="ECO:0000256" key="3">
    <source>
        <dbReference type="ARBA" id="ARBA00008995"/>
    </source>
</evidence>
<dbReference type="InterPro" id="IPR005814">
    <property type="entry name" value="Aminotrans_3"/>
</dbReference>
<dbReference type="InterPro" id="IPR031781">
    <property type="entry name" value="SF3A2_dom"/>
</dbReference>
<accession>A0A8H4JUW8</accession>
<dbReference type="Pfam" id="PF00202">
    <property type="entry name" value="Aminotran_3"/>
    <property type="match status" value="1"/>
</dbReference>
<organism evidence="12 13">
    <name type="scientific">Fusarium acutatum</name>
    <dbReference type="NCBI Taxonomy" id="78861"/>
    <lineage>
        <taxon>Eukaryota</taxon>
        <taxon>Fungi</taxon>
        <taxon>Dikarya</taxon>
        <taxon>Ascomycota</taxon>
        <taxon>Pezizomycotina</taxon>
        <taxon>Sordariomycetes</taxon>
        <taxon>Hypocreomycetidae</taxon>
        <taxon>Hypocreales</taxon>
        <taxon>Nectriaceae</taxon>
        <taxon>Fusarium</taxon>
        <taxon>Fusarium fujikuroi species complex</taxon>
    </lineage>
</organism>
<dbReference type="GO" id="GO:0008483">
    <property type="term" value="F:transaminase activity"/>
    <property type="evidence" value="ECO:0007669"/>
    <property type="project" value="InterPro"/>
</dbReference>
<dbReference type="OrthoDB" id="425114at2759"/>
<evidence type="ECO:0000256" key="1">
    <source>
        <dbReference type="ARBA" id="ARBA00001933"/>
    </source>
</evidence>
<evidence type="ECO:0000256" key="6">
    <source>
        <dbReference type="ARBA" id="ARBA00022771"/>
    </source>
</evidence>